<evidence type="ECO:0000256" key="1">
    <source>
        <dbReference type="SAM" id="MobiDB-lite"/>
    </source>
</evidence>
<name>A0AAN7UP84_9PEZI</name>
<proteinExistence type="predicted"/>
<dbReference type="AlphaFoldDB" id="A0AAN7UP84"/>
<protein>
    <submittedName>
        <fullName evidence="2">Uncharacterized protein</fullName>
    </submittedName>
</protein>
<gene>
    <name evidence="2" type="ORF">RRF57_005836</name>
</gene>
<accession>A0AAN7UP84</accession>
<evidence type="ECO:0000313" key="3">
    <source>
        <dbReference type="Proteomes" id="UP001305414"/>
    </source>
</evidence>
<sequence>MRSIAGRFFHSELFCASHRPLIHEPTNSDAEDEAKKDTQVIDDTGAEGHIVVLGDLCKPVANENVDKEFRGGNSGSERKGARGDARDRGKKSVAKRER</sequence>
<comment type="caution">
    <text evidence="2">The sequence shown here is derived from an EMBL/GenBank/DDBJ whole genome shotgun (WGS) entry which is preliminary data.</text>
</comment>
<reference evidence="2 3" key="1">
    <citation type="submission" date="2023-10" db="EMBL/GenBank/DDBJ databases">
        <title>Draft genome sequence of Xylaria bambusicola isolate GMP-LS, the root and basal stem rot pathogen of sugarcane in Indonesia.</title>
        <authorList>
            <person name="Selvaraj P."/>
            <person name="Muralishankar V."/>
            <person name="Muruganantham S."/>
            <person name="Sp S."/>
            <person name="Haryani S."/>
            <person name="Lau K.J.X."/>
            <person name="Naqvi N.I."/>
        </authorList>
    </citation>
    <scope>NUCLEOTIDE SEQUENCE [LARGE SCALE GENOMIC DNA]</scope>
    <source>
        <strain evidence="2">GMP-LS</strain>
    </source>
</reference>
<dbReference type="Proteomes" id="UP001305414">
    <property type="component" value="Unassembled WGS sequence"/>
</dbReference>
<evidence type="ECO:0000313" key="2">
    <source>
        <dbReference type="EMBL" id="KAK5630121.1"/>
    </source>
</evidence>
<feature type="compositionally biased region" description="Basic residues" evidence="1">
    <location>
        <begin position="88"/>
        <end position="98"/>
    </location>
</feature>
<keyword evidence="3" id="KW-1185">Reference proteome</keyword>
<organism evidence="2 3">
    <name type="scientific">Xylaria bambusicola</name>
    <dbReference type="NCBI Taxonomy" id="326684"/>
    <lineage>
        <taxon>Eukaryota</taxon>
        <taxon>Fungi</taxon>
        <taxon>Dikarya</taxon>
        <taxon>Ascomycota</taxon>
        <taxon>Pezizomycotina</taxon>
        <taxon>Sordariomycetes</taxon>
        <taxon>Xylariomycetidae</taxon>
        <taxon>Xylariales</taxon>
        <taxon>Xylariaceae</taxon>
        <taxon>Xylaria</taxon>
    </lineage>
</organism>
<feature type="region of interest" description="Disordered" evidence="1">
    <location>
        <begin position="64"/>
        <end position="98"/>
    </location>
</feature>
<feature type="compositionally biased region" description="Basic and acidic residues" evidence="1">
    <location>
        <begin position="64"/>
        <end position="87"/>
    </location>
</feature>
<dbReference type="EMBL" id="JAWHQM010000014">
    <property type="protein sequence ID" value="KAK5630121.1"/>
    <property type="molecule type" value="Genomic_DNA"/>
</dbReference>